<feature type="region of interest" description="Disordered" evidence="1">
    <location>
        <begin position="1158"/>
        <end position="1234"/>
    </location>
</feature>
<sequence length="1234" mass="141906">MFVKISSHDVIRFGINKPDLLSSENNKTWHLLRSFRNICVVLNCDDIVVHNTFFEKRLELLINVSLSELTLLCSDVEKDMHVLRMIDIVACLDTILVYNVYFDERQVQSQRYESIALVHQPEIWSFMNLRNGAVHGYSRDDPMSSQQLDDWFRKKHETKLLKPKNHFDFVHDERFSESALSHSPGIKDQFQMEASRGGGHNTYFLGTWNWKYLRKTSSKLQGSKMDLRTNPFEEGEYDTPLIEHRPVWLMDTAQGSVLVYQLDQTEVFMSDHSSPTARVIPSDLSVHADHNFPLDRADQTISTDPSDHPDRTARAVHRIDPRTSVLEFSLEPRPIDGFDRPTSLFSQPIQHSKTDSQARFNLGREESEDVHRFSLMTLLVHPACPEGCPNVLALVPDPLMDFSHPYFTKAWKLNCLKTCLTPVHILLKVKRLFLVGPVRHIRKQIEFYFLVGPGASSGIKATLPVKMFGIQRKRSKEKSPRQTVSEFPFKYYSNNFDEVVSVQERLDTRCKDHIKTTRDVADPKRRLLQFDVQEICDNFEKGMMKALEDISKNHKKSTSTRAPVTEPSLLISEKPKGPIFDEEDEPGPVFDEEATSITSIVMESHLCFDPDTIPAPLSPGTIPAPLSPDLQEHCENLDLSNSLIDMFVKISSHDVIRFGLNKFLEHSKDFHHLEKSFDLDLQQTNLCATKPFDSFVFKGNDFDLSSSRQALITGDLFASSYALNKILIKKLLESKSLGTENDFFLNCDDIVVYNTFFEKRLELLINVSRSELTLLYSDVEKDMHVLRMIDIVACLDTILVYNVYFDFLPWRETGNFPSLCRFHCHSRDDPMSSQQLDDWFRKKHEAKLLKPKNHFDFVLDERFVVVSLVVLKVQTIKNQFQMETSRGRRHNTCVLGSWNWKYMRRTCSKLQGSFSPYLSFNEFYLFLKFFLSDSFSFDSGKMDLRTNPFEEGEYDMPWIEYRPSYCPCHFTDLSVHADHNFPLDHADQTVRTDPSNHPDRTTRAVHRIDPRTSVLELSLEPRPIDEFDRPTSLLSQPIQHSKTDSQARFNLGREESEDVHIFSLMALLLHPACPEGCPDVLASVPNPLMDFSHTYFTKAGKLSCLKTCLTPVHILLQVKRLFLAGPDPITISRTSGFQLRSPDLSKNLRVPMIPIICRAPPRSREGPPVPNKTSWSRRTSGFQMQSQDLRENLRAPPRPLGPCTTSGSPGNHRSLRNLRVTKSNLQTPRVHTLT</sequence>
<evidence type="ECO:0000313" key="2">
    <source>
        <dbReference type="EnsemblPlants" id="Bo3g123350.1"/>
    </source>
</evidence>
<proteinExistence type="predicted"/>
<dbReference type="EnsemblPlants" id="Bo3g123350.1">
    <property type="protein sequence ID" value="Bo3g123350.1"/>
    <property type="gene ID" value="Bo3g123350"/>
</dbReference>
<dbReference type="Proteomes" id="UP000032141">
    <property type="component" value="Chromosome C3"/>
</dbReference>
<organism evidence="2 3">
    <name type="scientific">Brassica oleracea var. oleracea</name>
    <dbReference type="NCBI Taxonomy" id="109376"/>
    <lineage>
        <taxon>Eukaryota</taxon>
        <taxon>Viridiplantae</taxon>
        <taxon>Streptophyta</taxon>
        <taxon>Embryophyta</taxon>
        <taxon>Tracheophyta</taxon>
        <taxon>Spermatophyta</taxon>
        <taxon>Magnoliopsida</taxon>
        <taxon>eudicotyledons</taxon>
        <taxon>Gunneridae</taxon>
        <taxon>Pentapetalae</taxon>
        <taxon>rosids</taxon>
        <taxon>malvids</taxon>
        <taxon>Brassicales</taxon>
        <taxon>Brassicaceae</taxon>
        <taxon>Brassiceae</taxon>
        <taxon>Brassica</taxon>
    </lineage>
</organism>
<reference evidence="2" key="2">
    <citation type="submission" date="2015-03" db="UniProtKB">
        <authorList>
            <consortium name="EnsemblPlants"/>
        </authorList>
    </citation>
    <scope>IDENTIFICATION</scope>
</reference>
<dbReference type="Gramene" id="Bo3g123350.1">
    <property type="protein sequence ID" value="Bo3g123350.1"/>
    <property type="gene ID" value="Bo3g123350"/>
</dbReference>
<dbReference type="STRING" id="109376.A0A0D3BGW1"/>
<feature type="compositionally biased region" description="Polar residues" evidence="1">
    <location>
        <begin position="1171"/>
        <end position="1187"/>
    </location>
</feature>
<dbReference type="AlphaFoldDB" id="A0A0D3BGW1"/>
<feature type="compositionally biased region" description="Polar residues" evidence="1">
    <location>
        <begin position="1220"/>
        <end position="1234"/>
    </location>
</feature>
<keyword evidence="3" id="KW-1185">Reference proteome</keyword>
<dbReference type="HOGENOM" id="CLU_267411_0_0_1"/>
<protein>
    <submittedName>
        <fullName evidence="2">Uncharacterized protein</fullName>
    </submittedName>
</protein>
<reference evidence="2 3" key="1">
    <citation type="journal article" date="2014" name="Genome Biol.">
        <title>Transcriptome and methylome profiling reveals relics of genome dominance in the mesopolyploid Brassica oleracea.</title>
        <authorList>
            <person name="Parkin I.A."/>
            <person name="Koh C."/>
            <person name="Tang H."/>
            <person name="Robinson S.J."/>
            <person name="Kagale S."/>
            <person name="Clarke W.E."/>
            <person name="Town C.D."/>
            <person name="Nixon J."/>
            <person name="Krishnakumar V."/>
            <person name="Bidwell S.L."/>
            <person name="Denoeud F."/>
            <person name="Belcram H."/>
            <person name="Links M.G."/>
            <person name="Just J."/>
            <person name="Clarke C."/>
            <person name="Bender T."/>
            <person name="Huebert T."/>
            <person name="Mason A.S."/>
            <person name="Pires J.C."/>
            <person name="Barker G."/>
            <person name="Moore J."/>
            <person name="Walley P.G."/>
            <person name="Manoli S."/>
            <person name="Batley J."/>
            <person name="Edwards D."/>
            <person name="Nelson M.N."/>
            <person name="Wang X."/>
            <person name="Paterson A.H."/>
            <person name="King G."/>
            <person name="Bancroft I."/>
            <person name="Chalhoub B."/>
            <person name="Sharpe A.G."/>
        </authorList>
    </citation>
    <scope>NUCLEOTIDE SEQUENCE</scope>
    <source>
        <strain evidence="2 3">cv. TO1000</strain>
    </source>
</reference>
<accession>A0A0D3BGW1</accession>
<evidence type="ECO:0000256" key="1">
    <source>
        <dbReference type="SAM" id="MobiDB-lite"/>
    </source>
</evidence>
<evidence type="ECO:0000313" key="3">
    <source>
        <dbReference type="Proteomes" id="UP000032141"/>
    </source>
</evidence>
<name>A0A0D3BGW1_BRAOL</name>